<dbReference type="EMBL" id="QNGE01004130">
    <property type="protein sequence ID" value="KAA3673188.1"/>
    <property type="molecule type" value="Genomic_DNA"/>
</dbReference>
<protein>
    <submittedName>
        <fullName evidence="2">Uncharacterized protein</fullName>
    </submittedName>
</protein>
<sequence>MKSERSLPNSHAQEVIGLPDERREGTLYCPTESQSSSPESMLALHVPSKRSNSLDLTKNVPWTMKQCPSKGDCAPISAEKNSRSTNSSKQNSFDCANTKLTDRKWDASKFDSINDCPNKEPTAVVKKLRPKLQLMEPLCCIPRPNPFTMGQRSSSESTLMAQAELSTDLKHIHSFANEVVKHTDGIWKLSVSRLCKNTLAAYYGRIHNGHLNKCRKSTKDKCRPFGDTYDFPLPPEFRTN</sequence>
<name>A0A5J4ND88_9TREM</name>
<keyword evidence="3" id="KW-1185">Reference proteome</keyword>
<dbReference type="AlphaFoldDB" id="A0A5J4ND88"/>
<proteinExistence type="predicted"/>
<organism evidence="2 3">
    <name type="scientific">Paragonimus westermani</name>
    <dbReference type="NCBI Taxonomy" id="34504"/>
    <lineage>
        <taxon>Eukaryota</taxon>
        <taxon>Metazoa</taxon>
        <taxon>Spiralia</taxon>
        <taxon>Lophotrochozoa</taxon>
        <taxon>Platyhelminthes</taxon>
        <taxon>Trematoda</taxon>
        <taxon>Digenea</taxon>
        <taxon>Plagiorchiida</taxon>
        <taxon>Troglotremata</taxon>
        <taxon>Troglotrematidae</taxon>
        <taxon>Paragonimus</taxon>
    </lineage>
</organism>
<feature type="region of interest" description="Disordered" evidence="1">
    <location>
        <begin position="1"/>
        <end position="46"/>
    </location>
</feature>
<evidence type="ECO:0000313" key="2">
    <source>
        <dbReference type="EMBL" id="KAA3673188.1"/>
    </source>
</evidence>
<gene>
    <name evidence="2" type="ORF">DEA37_0000544</name>
</gene>
<comment type="caution">
    <text evidence="2">The sequence shown here is derived from an EMBL/GenBank/DDBJ whole genome shotgun (WGS) entry which is preliminary data.</text>
</comment>
<evidence type="ECO:0000313" key="3">
    <source>
        <dbReference type="Proteomes" id="UP000324629"/>
    </source>
</evidence>
<dbReference type="Proteomes" id="UP000324629">
    <property type="component" value="Unassembled WGS sequence"/>
</dbReference>
<evidence type="ECO:0000256" key="1">
    <source>
        <dbReference type="SAM" id="MobiDB-lite"/>
    </source>
</evidence>
<reference evidence="2 3" key="1">
    <citation type="journal article" date="2019" name="Gigascience">
        <title>Whole-genome sequence of the oriental lung fluke Paragonimus westermani.</title>
        <authorList>
            <person name="Oey H."/>
            <person name="Zakrzewski M."/>
            <person name="Narain K."/>
            <person name="Devi K.R."/>
            <person name="Agatsuma T."/>
            <person name="Nawaratna S."/>
            <person name="Gobert G.N."/>
            <person name="Jones M.K."/>
            <person name="Ragan M.A."/>
            <person name="McManus D.P."/>
            <person name="Krause L."/>
        </authorList>
    </citation>
    <scope>NUCLEOTIDE SEQUENCE [LARGE SCALE GENOMIC DNA]</scope>
    <source>
        <strain evidence="2 3">IND2009</strain>
    </source>
</reference>
<accession>A0A5J4ND88</accession>
<feature type="compositionally biased region" description="Polar residues" evidence="1">
    <location>
        <begin position="1"/>
        <end position="12"/>
    </location>
</feature>